<dbReference type="InterPro" id="IPR014988">
    <property type="entry name" value="Uncharacterised_YqcI/YcgG"/>
</dbReference>
<evidence type="ECO:0000313" key="1">
    <source>
        <dbReference type="EMBL" id="QQV78532.1"/>
    </source>
</evidence>
<proteinExistence type="predicted"/>
<reference evidence="2" key="1">
    <citation type="submission" date="2020-09" db="EMBL/GenBank/DDBJ databases">
        <title>Sphingomonas sp., a new species isolated from pork steak.</title>
        <authorList>
            <person name="Heidler von Heilborn D."/>
        </authorList>
    </citation>
    <scope>NUCLEOTIDE SEQUENCE [LARGE SCALE GENOMIC DNA]</scope>
</reference>
<dbReference type="PANTHER" id="PTHR40045:SF1">
    <property type="entry name" value="YQCI_YCGG FAMILY PROTEIN"/>
    <property type="match status" value="1"/>
</dbReference>
<dbReference type="NCBIfam" id="NF041366">
    <property type="entry name" value="GntA_guanitoxin"/>
    <property type="match status" value="1"/>
</dbReference>
<organism evidence="1 2">
    <name type="scientific">Sphingomonas aliaeris</name>
    <dbReference type="NCBI Taxonomy" id="2759526"/>
    <lineage>
        <taxon>Bacteria</taxon>
        <taxon>Pseudomonadati</taxon>
        <taxon>Pseudomonadota</taxon>
        <taxon>Alphaproteobacteria</taxon>
        <taxon>Sphingomonadales</taxon>
        <taxon>Sphingomonadaceae</taxon>
        <taxon>Sphingomonas</taxon>
    </lineage>
</organism>
<protein>
    <submittedName>
        <fullName evidence="1">YqcI/YcgG family protein</fullName>
    </submittedName>
</protein>
<dbReference type="KEGG" id="sari:H5J25_07845"/>
<dbReference type="AlphaFoldDB" id="A0A974NXC6"/>
<sequence>MPAPATPLFKWQHDAQAQLEAMMHDHVADPAFPCVGAKAALAKGTLHVLACNRIDSGWDDLRIHDGLLRFAEAYREDPSLFRSFAVIFEGPDDLSEKAFEALLWKRVQSLSDKDVWRGQSYDEAVSPDPENPHFSLSFGGEAFFIVGLHPQASRPARRFPRPVMVFNLHDQFEILRAQGKYENMREKIMVRDEALAGTRNPMLQRHGEGSEARQYSGREVGDGWKCPFSYSGSAK</sequence>
<gene>
    <name evidence="1" type="ORF">H5J25_07845</name>
</gene>
<name>A0A974NXC6_9SPHN</name>
<dbReference type="RefSeq" id="WP_202095485.1">
    <property type="nucleotide sequence ID" value="NZ_CP061035.1"/>
</dbReference>
<accession>A0A974NXC6</accession>
<dbReference type="Pfam" id="PF08892">
    <property type="entry name" value="YqcI_YcgG"/>
    <property type="match status" value="1"/>
</dbReference>
<keyword evidence="2" id="KW-1185">Reference proteome</keyword>
<evidence type="ECO:0000313" key="2">
    <source>
        <dbReference type="Proteomes" id="UP000595894"/>
    </source>
</evidence>
<dbReference type="Proteomes" id="UP000595894">
    <property type="component" value="Chromosome"/>
</dbReference>
<dbReference type="PANTHER" id="PTHR40045">
    <property type="entry name" value="YCGG FAMILY PROTEIN"/>
    <property type="match status" value="1"/>
</dbReference>
<dbReference type="EMBL" id="CP061035">
    <property type="protein sequence ID" value="QQV78532.1"/>
    <property type="molecule type" value="Genomic_DNA"/>
</dbReference>